<dbReference type="PANTHER" id="PTHR11800:SF13">
    <property type="entry name" value="DNA-DIRECTED RNA POLYMERASES I AND III SUBUNIT RPAC1"/>
    <property type="match status" value="1"/>
</dbReference>
<dbReference type="Gene3D" id="3.30.70.20">
    <property type="match status" value="1"/>
</dbReference>
<dbReference type="Gene3D" id="3.30.1360.10">
    <property type="entry name" value="RNA polymerase, RBP11-like subunit"/>
    <property type="match status" value="1"/>
</dbReference>
<dbReference type="GO" id="GO:0006363">
    <property type="term" value="P:termination of RNA polymerase I transcription"/>
    <property type="evidence" value="ECO:0007669"/>
    <property type="project" value="EnsemblFungi"/>
</dbReference>
<dbReference type="Proteomes" id="UP000053780">
    <property type="component" value="Unassembled WGS sequence"/>
</dbReference>
<dbReference type="Gene3D" id="2.170.120.12">
    <property type="entry name" value="DNA-directed RNA polymerase, insert domain"/>
    <property type="match status" value="1"/>
</dbReference>
<dbReference type="SMART" id="SM00662">
    <property type="entry name" value="RPOLD"/>
    <property type="match status" value="1"/>
</dbReference>
<evidence type="ECO:0000256" key="2">
    <source>
        <dbReference type="ARBA" id="ARBA00023163"/>
    </source>
</evidence>
<protein>
    <submittedName>
        <fullName evidence="4">Dna-directed rna polymerases i and iii subunit rpac1</fullName>
    </submittedName>
</protein>
<dbReference type="GO" id="GO:0042797">
    <property type="term" value="P:tRNA transcription by RNA polymerase III"/>
    <property type="evidence" value="ECO:0007669"/>
    <property type="project" value="EnsemblFungi"/>
</dbReference>
<organism evidence="4 5">
    <name type="scientific">Vairimorpha apis BRL 01</name>
    <dbReference type="NCBI Taxonomy" id="1037528"/>
    <lineage>
        <taxon>Eukaryota</taxon>
        <taxon>Fungi</taxon>
        <taxon>Fungi incertae sedis</taxon>
        <taxon>Microsporidia</taxon>
        <taxon>Nosematidae</taxon>
        <taxon>Vairimorpha</taxon>
    </lineage>
</organism>
<dbReference type="GO" id="GO:0046983">
    <property type="term" value="F:protein dimerization activity"/>
    <property type="evidence" value="ECO:0007669"/>
    <property type="project" value="InterPro"/>
</dbReference>
<dbReference type="GO" id="GO:0006361">
    <property type="term" value="P:transcription initiation at RNA polymerase I promoter"/>
    <property type="evidence" value="ECO:0007669"/>
    <property type="project" value="EnsemblFungi"/>
</dbReference>
<dbReference type="GO" id="GO:0006362">
    <property type="term" value="P:transcription elongation by RNA polymerase I"/>
    <property type="evidence" value="ECO:0007669"/>
    <property type="project" value="EnsemblFungi"/>
</dbReference>
<evidence type="ECO:0000313" key="5">
    <source>
        <dbReference type="Proteomes" id="UP000053780"/>
    </source>
</evidence>
<dbReference type="SUPFAM" id="SSF56553">
    <property type="entry name" value="Insert subdomain of RNA polymerase alpha subunit"/>
    <property type="match status" value="1"/>
</dbReference>
<dbReference type="GO" id="GO:0005736">
    <property type="term" value="C:RNA polymerase I complex"/>
    <property type="evidence" value="ECO:0007669"/>
    <property type="project" value="EnsemblFungi"/>
</dbReference>
<keyword evidence="5" id="KW-1185">Reference proteome</keyword>
<dbReference type="InterPro" id="IPR050518">
    <property type="entry name" value="Rpo3/RPB3_RNA_Pol_subunit"/>
</dbReference>
<dbReference type="GO" id="GO:0006384">
    <property type="term" value="P:transcription initiation at RNA polymerase III promoter"/>
    <property type="evidence" value="ECO:0007669"/>
    <property type="project" value="EnsemblFungi"/>
</dbReference>
<dbReference type="GO" id="GO:0003899">
    <property type="term" value="F:DNA-directed RNA polymerase activity"/>
    <property type="evidence" value="ECO:0007669"/>
    <property type="project" value="EnsemblFungi"/>
</dbReference>
<dbReference type="OrthoDB" id="270173at2759"/>
<dbReference type="GO" id="GO:0055029">
    <property type="term" value="C:nuclear DNA-directed RNA polymerase complex"/>
    <property type="evidence" value="ECO:0007669"/>
    <property type="project" value="UniProtKB-ARBA"/>
</dbReference>
<dbReference type="GO" id="GO:0006386">
    <property type="term" value="P:termination of RNA polymerase III transcription"/>
    <property type="evidence" value="ECO:0007669"/>
    <property type="project" value="EnsemblFungi"/>
</dbReference>
<dbReference type="InterPro" id="IPR022842">
    <property type="entry name" value="RNAP_Rpo3/Rpb3/RPAC1"/>
</dbReference>
<reference evidence="4 5" key="1">
    <citation type="journal article" date="2013" name="BMC Genomics">
        <title>Genome sequencing and comparative genomics of honey bee microsporidia, Nosema apis reveal novel insights into host-parasite interactions.</title>
        <authorList>
            <person name="Chen Yp."/>
            <person name="Pettis J.S."/>
            <person name="Zhao Y."/>
            <person name="Liu X."/>
            <person name="Tallon L.J."/>
            <person name="Sadzewicz L.D."/>
            <person name="Li R."/>
            <person name="Zheng H."/>
            <person name="Huang S."/>
            <person name="Zhang X."/>
            <person name="Hamilton M.C."/>
            <person name="Pernal S.F."/>
            <person name="Melathopoulos A.P."/>
            <person name="Yan X."/>
            <person name="Evans J.D."/>
        </authorList>
    </citation>
    <scope>NUCLEOTIDE SEQUENCE [LARGE SCALE GENOMIC DNA]</scope>
    <source>
        <strain evidence="4 5">BRL 01</strain>
    </source>
</reference>
<keyword evidence="2" id="KW-0804">Transcription</keyword>
<dbReference type="Pfam" id="PF01193">
    <property type="entry name" value="RNA_pol_L"/>
    <property type="match status" value="1"/>
</dbReference>
<dbReference type="SUPFAM" id="SSF55257">
    <property type="entry name" value="RBP11-like subunits of RNA polymerase"/>
    <property type="match status" value="1"/>
</dbReference>
<dbReference type="PANTHER" id="PTHR11800">
    <property type="entry name" value="DNA-DIRECTED RNA POLYMERASE"/>
    <property type="match status" value="1"/>
</dbReference>
<dbReference type="HOGENOM" id="CLU_038421_0_1_1"/>
<evidence type="ECO:0000313" key="4">
    <source>
        <dbReference type="EMBL" id="EQB59957.1"/>
    </source>
</evidence>
<dbReference type="InterPro" id="IPR033901">
    <property type="entry name" value="RNAPI/III_AC40"/>
</dbReference>
<dbReference type="HAMAP" id="MF_00320">
    <property type="entry name" value="RNApol_arch_Rpo3"/>
    <property type="match status" value="1"/>
</dbReference>
<sequence length="282" mass="32330">MKKIYKLEQETLVDIHNNIKISYTEMLSNIKINIIKKTDLFLEFDLIGVDCSIANALRRVLINEIPVYAIDKIVIHNNTSVLPDEFLAHRIGLIPITCLPGTDLLSYRLKVYNDENDVRTITSNDIEGDFLKPDIIIAKLAPRQCIDMEMTAEINIGKVHSKWSPVCPATYKLMPIIEIGDFYDDQALKLKNCFSDGVIEIVNENGKQKAVVVNPRLDSMSREVLRHKEFENSVFLGRKNDYFIFTIESVALDPIYLVNKALEIIINKLDNLNQELQDYKNN</sequence>
<evidence type="ECO:0000259" key="3">
    <source>
        <dbReference type="SMART" id="SM00662"/>
    </source>
</evidence>
<dbReference type="CDD" id="cd07032">
    <property type="entry name" value="RNAP_I_II_AC40"/>
    <property type="match status" value="1"/>
</dbReference>
<gene>
    <name evidence="4" type="ORF">NAPIS_ORF02480</name>
</gene>
<accession>T0KX77</accession>
<keyword evidence="1 4" id="KW-0240">DNA-directed RNA polymerase</keyword>
<name>T0KX77_9MICR</name>
<proteinExistence type="inferred from homology"/>
<dbReference type="EMBL" id="KE647346">
    <property type="protein sequence ID" value="EQB59957.1"/>
    <property type="molecule type" value="Genomic_DNA"/>
</dbReference>
<dbReference type="InterPro" id="IPR036603">
    <property type="entry name" value="RBP11-like"/>
</dbReference>
<dbReference type="GO" id="GO:0005666">
    <property type="term" value="C:RNA polymerase III complex"/>
    <property type="evidence" value="ECO:0007669"/>
    <property type="project" value="EnsemblFungi"/>
</dbReference>
<feature type="domain" description="DNA-directed RNA polymerase RpoA/D/Rpb3-type" evidence="3">
    <location>
        <begin position="41"/>
        <end position="275"/>
    </location>
</feature>
<dbReference type="InterPro" id="IPR036643">
    <property type="entry name" value="RNApol_insert_sf"/>
</dbReference>
<dbReference type="VEuPathDB" id="MicrosporidiaDB:NAPIS_ORF02480"/>
<dbReference type="AlphaFoldDB" id="T0KX77"/>
<dbReference type="InterPro" id="IPR011263">
    <property type="entry name" value="DNA-dir_RNA_pol_RpoA/D/Rpb3"/>
</dbReference>
<evidence type="ECO:0000256" key="1">
    <source>
        <dbReference type="ARBA" id="ARBA00022478"/>
    </source>
</evidence>